<dbReference type="GO" id="GO:0009432">
    <property type="term" value="P:SOS response"/>
    <property type="evidence" value="ECO:0007669"/>
    <property type="project" value="TreeGrafter"/>
</dbReference>
<evidence type="ECO:0000313" key="6">
    <source>
        <dbReference type="Proteomes" id="UP000094598"/>
    </source>
</evidence>
<evidence type="ECO:0000313" key="7">
    <source>
        <dbReference type="Proteomes" id="UP000322283"/>
    </source>
</evidence>
<dbReference type="Proteomes" id="UP000322283">
    <property type="component" value="Unassembled WGS sequence"/>
</dbReference>
<evidence type="ECO:0000256" key="1">
    <source>
        <dbReference type="PROSITE-ProRule" id="PRU00409"/>
    </source>
</evidence>
<evidence type="ECO:0000259" key="3">
    <source>
        <dbReference type="PROSITE" id="PS50975"/>
    </source>
</evidence>
<keyword evidence="1" id="KW-0547">Nucleotide-binding</keyword>
<dbReference type="Gene3D" id="3.30.470.20">
    <property type="entry name" value="ATP-grasp fold, B domain"/>
    <property type="match status" value="1"/>
</dbReference>
<gene>
    <name evidence="4" type="ORF">Maut_00582</name>
    <name evidence="5" type="ORF">MTAT_26520</name>
</gene>
<dbReference type="InterPro" id="IPR011761">
    <property type="entry name" value="ATP-grasp"/>
</dbReference>
<evidence type="ECO:0000313" key="4">
    <source>
        <dbReference type="EMBL" id="AOQ23045.1"/>
    </source>
</evidence>
<evidence type="ECO:0000313" key="5">
    <source>
        <dbReference type="EMBL" id="TYL08988.1"/>
    </source>
</evidence>
<dbReference type="PANTHER" id="PTHR21621">
    <property type="entry name" value="RIBOSOMAL PROTEIN S6 MODIFICATION PROTEIN"/>
    <property type="match status" value="1"/>
</dbReference>
<keyword evidence="7" id="KW-1185">Reference proteome</keyword>
<keyword evidence="1" id="KW-0067">ATP-binding</keyword>
<dbReference type="RefSeq" id="WP_069588229.1">
    <property type="nucleotide sequence ID" value="NZ_CP017019.1"/>
</dbReference>
<evidence type="ECO:0000256" key="2">
    <source>
        <dbReference type="SAM" id="MobiDB-lite"/>
    </source>
</evidence>
<dbReference type="Proteomes" id="UP000094598">
    <property type="component" value="Chromosome"/>
</dbReference>
<dbReference type="GO" id="GO:0046872">
    <property type="term" value="F:metal ion binding"/>
    <property type="evidence" value="ECO:0007669"/>
    <property type="project" value="InterPro"/>
</dbReference>
<feature type="domain" description="ATP-grasp" evidence="3">
    <location>
        <begin position="441"/>
        <end position="620"/>
    </location>
</feature>
<dbReference type="SUPFAM" id="SSF56059">
    <property type="entry name" value="Glutathione synthetase ATP-binding domain-like"/>
    <property type="match status" value="1"/>
</dbReference>
<feature type="region of interest" description="Disordered" evidence="2">
    <location>
        <begin position="1"/>
        <end position="26"/>
    </location>
</feature>
<dbReference type="Pfam" id="PF08443">
    <property type="entry name" value="RimK"/>
    <property type="match status" value="1"/>
</dbReference>
<dbReference type="GO" id="GO:0018169">
    <property type="term" value="F:ribosomal S6-glutamic acid ligase activity"/>
    <property type="evidence" value="ECO:0007669"/>
    <property type="project" value="TreeGrafter"/>
</dbReference>
<sequence length="622" mass="67223">MPKRRSAAVSGRGGGGGGFVGGVGGGGSAAVGSGGVAGAILDEPAGGDVAEIVGGGEIPPLLDEDAAAPDAMVGSPAGEPAAPTGGSGTAGSGTGGTAIPSPESMPRQDREVVFRDGYAGRLGYPLQRSDGEVRRFNDLWGRYDRGDELTPEERGELYEYLRRRMILPARRLDQASRAGDSGEAREAARSFAFRYGQLERFVDSELPVSGQEALEPYRDRVPLALSLVSGEVGIAAPDLASVSTGALNEAVAFQVRDLGRTRADLMGLAASADDFRAVTPKYAELERRLAAARETAAEYERRGERVPPELEREIRLAERWSQSARETSDVLRSRAGRLNFTNDERRNGFTVSRRAVSLPEPPPREVLASPEMRGAASRIFFSVPRRGRTTDLTRHLRRMGIPYAASAEAPPGTAVHINWGSGGTFGEGVANRDTSGATDKVEMLRRLGELAPRSTFDVREAERLFGSRVVAKMASGSRGEGKEVVDLGTDEGRRRAYAYDFFQEFIPERDEYRVTLFGDEVLTAHRKNAVPGSNQEDLAPERVYERARRLPREAVEAAKEARRRCGLDLAGVDLVRDRRDGRWYVLEVNAAPGMGEETLARLVQVVAGRLADQNQERVIESA</sequence>
<dbReference type="GO" id="GO:0005524">
    <property type="term" value="F:ATP binding"/>
    <property type="evidence" value="ECO:0007669"/>
    <property type="project" value="UniProtKB-UniRule"/>
</dbReference>
<feature type="compositionally biased region" description="Low complexity" evidence="2">
    <location>
        <begin position="68"/>
        <end position="84"/>
    </location>
</feature>
<dbReference type="PROSITE" id="PS50975">
    <property type="entry name" value="ATP_GRASP"/>
    <property type="match status" value="1"/>
</dbReference>
<dbReference type="PANTHER" id="PTHR21621:SF0">
    <property type="entry name" value="BETA-CITRYLGLUTAMATE SYNTHASE B-RELATED"/>
    <property type="match status" value="1"/>
</dbReference>
<dbReference type="AlphaFoldDB" id="A0AAC9HFX9"/>
<feature type="compositionally biased region" description="Gly residues" evidence="2">
    <location>
        <begin position="11"/>
        <end position="26"/>
    </location>
</feature>
<protein>
    <submittedName>
        <fullName evidence="4">Ribosomal protein S6 modification protein</fullName>
    </submittedName>
</protein>
<dbReference type="InterPro" id="IPR013651">
    <property type="entry name" value="ATP-grasp_RimK-type"/>
</dbReference>
<organism evidence="4 6">
    <name type="scientific">Neomoorella thermoacetica</name>
    <name type="common">Clostridium thermoaceticum</name>
    <dbReference type="NCBI Taxonomy" id="1525"/>
    <lineage>
        <taxon>Bacteria</taxon>
        <taxon>Bacillati</taxon>
        <taxon>Bacillota</taxon>
        <taxon>Clostridia</taxon>
        <taxon>Neomoorellales</taxon>
        <taxon>Neomoorellaceae</taxon>
        <taxon>Neomoorella</taxon>
    </lineage>
</organism>
<feature type="region of interest" description="Disordered" evidence="2">
    <location>
        <begin position="68"/>
        <end position="108"/>
    </location>
</feature>
<dbReference type="EMBL" id="CP017019">
    <property type="protein sequence ID" value="AOQ23045.1"/>
    <property type="molecule type" value="Genomic_DNA"/>
</dbReference>
<proteinExistence type="predicted"/>
<accession>A0AAC9HFX9</accession>
<dbReference type="EMBL" id="VCDX01000013">
    <property type="protein sequence ID" value="TYL08988.1"/>
    <property type="molecule type" value="Genomic_DNA"/>
</dbReference>
<reference evidence="5 7" key="2">
    <citation type="submission" date="2019-05" db="EMBL/GenBank/DDBJ databases">
        <title>Genome sequence of Moorella thermoacetica ATCC 33924.</title>
        <authorList>
            <person name="Poehlein A."/>
            <person name="Bengelsdorf F.R."/>
            <person name="Duerre P."/>
            <person name="Daniel R."/>
        </authorList>
    </citation>
    <scope>NUCLEOTIDE SEQUENCE [LARGE SCALE GENOMIC DNA]</scope>
    <source>
        <strain evidence="5 7">ATCC 33924</strain>
    </source>
</reference>
<feature type="compositionally biased region" description="Gly residues" evidence="2">
    <location>
        <begin position="85"/>
        <end position="96"/>
    </location>
</feature>
<name>A0AAC9HFX9_NEOTH</name>
<dbReference type="GO" id="GO:0005737">
    <property type="term" value="C:cytoplasm"/>
    <property type="evidence" value="ECO:0007669"/>
    <property type="project" value="TreeGrafter"/>
</dbReference>
<reference evidence="4 6" key="1">
    <citation type="submission" date="2016-08" db="EMBL/GenBank/DDBJ databases">
        <title>Moorella thermoacetica DSM 103132.</title>
        <authorList>
            <person name="Jendresen C.B."/>
            <person name="Redl S.M."/>
            <person name="Jensen T.O."/>
            <person name="Nielsen A.T."/>
        </authorList>
    </citation>
    <scope>NUCLEOTIDE SEQUENCE [LARGE SCALE GENOMIC DNA]</scope>
    <source>
        <strain evidence="4 6">DSM 103132</strain>
    </source>
</reference>